<feature type="transmembrane region" description="Helical" evidence="6">
    <location>
        <begin position="40"/>
        <end position="59"/>
    </location>
</feature>
<feature type="transmembrane region" description="Helical" evidence="6">
    <location>
        <begin position="199"/>
        <end position="225"/>
    </location>
</feature>
<evidence type="ECO:0000256" key="6">
    <source>
        <dbReference type="SAM" id="Phobius"/>
    </source>
</evidence>
<evidence type="ECO:0000256" key="5">
    <source>
        <dbReference type="ARBA" id="ARBA00023136"/>
    </source>
</evidence>
<feature type="transmembrane region" description="Helical" evidence="6">
    <location>
        <begin position="336"/>
        <end position="359"/>
    </location>
</feature>
<dbReference type="GO" id="GO:0005886">
    <property type="term" value="C:plasma membrane"/>
    <property type="evidence" value="ECO:0007669"/>
    <property type="project" value="TreeGrafter"/>
</dbReference>
<evidence type="ECO:0000313" key="8">
    <source>
        <dbReference type="Proteomes" id="UP000006160"/>
    </source>
</evidence>
<comment type="subcellular location">
    <subcellularLocation>
        <location evidence="1">Membrane</location>
        <topology evidence="1">Multi-pass membrane protein</topology>
    </subcellularLocation>
</comment>
<dbReference type="Proteomes" id="UP000006160">
    <property type="component" value="Unassembled WGS sequence"/>
</dbReference>
<dbReference type="RefSeq" id="WP_003375636.1">
    <property type="nucleotide sequence ID" value="NZ_ACSJ01000007.1"/>
</dbReference>
<evidence type="ECO:0000256" key="4">
    <source>
        <dbReference type="ARBA" id="ARBA00022989"/>
    </source>
</evidence>
<reference evidence="7 8" key="1">
    <citation type="submission" date="2009-10" db="EMBL/GenBank/DDBJ databases">
        <authorList>
            <person name="Shrivastava S."/>
            <person name="Brinkac L.B."/>
            <person name="Brown J.L."/>
            <person name="Bruce D.B."/>
            <person name="Detter C."/>
            <person name="Green L.D."/>
            <person name="Munk C.A."/>
            <person name="Rogers Y.C."/>
            <person name="Tapia R."/>
            <person name="Saunders E.S."/>
            <person name="Sims D.R."/>
            <person name="Smith L.A."/>
            <person name="Smith T.J."/>
            <person name="Sutton G."/>
            <person name="Brettin T."/>
        </authorList>
    </citation>
    <scope>NUCLEOTIDE SEQUENCE [LARGE SCALE GENOMIC DNA]</scope>
    <source>
        <strain evidence="8">D str. 1873</strain>
    </source>
</reference>
<protein>
    <submittedName>
        <fullName evidence="7">Sodium:dicarboxylate symporter family protein</fullName>
    </submittedName>
</protein>
<organism evidence="7 8">
    <name type="scientific">Clostridium botulinum D str. 1873</name>
    <dbReference type="NCBI Taxonomy" id="592027"/>
    <lineage>
        <taxon>Bacteria</taxon>
        <taxon>Bacillati</taxon>
        <taxon>Bacillota</taxon>
        <taxon>Clostridia</taxon>
        <taxon>Eubacteriales</taxon>
        <taxon>Clostridiaceae</taxon>
        <taxon>Clostridium</taxon>
    </lineage>
</organism>
<dbReference type="InterPro" id="IPR001991">
    <property type="entry name" value="Na-dicarboxylate_symporter"/>
</dbReference>
<feature type="transmembrane region" description="Helical" evidence="6">
    <location>
        <begin position="12"/>
        <end position="34"/>
    </location>
</feature>
<dbReference type="AlphaFoldDB" id="A0A9P2G735"/>
<keyword evidence="3 6" id="KW-0812">Transmembrane</keyword>
<feature type="transmembrane region" description="Helical" evidence="6">
    <location>
        <begin position="167"/>
        <end position="187"/>
    </location>
</feature>
<feature type="transmembrane region" description="Helical" evidence="6">
    <location>
        <begin position="71"/>
        <end position="93"/>
    </location>
</feature>
<dbReference type="GeneID" id="66318106"/>
<dbReference type="GO" id="GO:0005295">
    <property type="term" value="F:neutral L-amino acid:sodium symporter activity"/>
    <property type="evidence" value="ECO:0007669"/>
    <property type="project" value="TreeGrafter"/>
</dbReference>
<keyword evidence="5 6" id="KW-0472">Membrane</keyword>
<proteinExistence type="predicted"/>
<keyword evidence="4 6" id="KW-1133">Transmembrane helix</keyword>
<dbReference type="SUPFAM" id="SSF118215">
    <property type="entry name" value="Proton glutamate symport protein"/>
    <property type="match status" value="1"/>
</dbReference>
<dbReference type="FunFam" id="1.10.3860.10:FF:000007">
    <property type="entry name" value="Dicarboxylate/amino acid:cation symporter"/>
    <property type="match status" value="1"/>
</dbReference>
<sequence>MKHIKLGLIPKIILGIIFGILIGSFTSLNVVRFFVTISSIFGNFLGFVIPIIILGFIVAGIAELGTGAGKLLGITVGIAYVFTLISGFFGYVVGTNVLKFIITPSTSSTMGKAAEDLKPFFNIEMKPIMGVMTALIFSFLLGLGISAVKSDILKQIAVDFQKIVSKVISNIIIPLLPLYILGIFANMTYTGKSKSVLTVFGQVFVVIIICHFIILLFQFTIGCIASKQNLFKCLKIQITAYLTALGTQSSAATIPVNVECSRKMGISKGIRQFVIPLCATTHMSGSTITLTICAMAVMMLNGMPITLSLFGGFIAMLGVSLVAAPGVPGGCVMAALGVLQSILGFNESMLALMIALYVAQDSFGTACNISGDQAIAMIVDHFNEKLLKEPNCTETSNANI</sequence>
<evidence type="ECO:0000313" key="7">
    <source>
        <dbReference type="EMBL" id="EES91099.1"/>
    </source>
</evidence>
<evidence type="ECO:0000256" key="2">
    <source>
        <dbReference type="ARBA" id="ARBA00022448"/>
    </source>
</evidence>
<feature type="transmembrane region" description="Helical" evidence="6">
    <location>
        <begin position="128"/>
        <end position="147"/>
    </location>
</feature>
<dbReference type="Gene3D" id="1.10.3860.10">
    <property type="entry name" value="Sodium:dicarboxylate symporter"/>
    <property type="match status" value="1"/>
</dbReference>
<dbReference type="EMBL" id="ACSJ01000007">
    <property type="protein sequence ID" value="EES91099.1"/>
    <property type="molecule type" value="Genomic_DNA"/>
</dbReference>
<evidence type="ECO:0000256" key="1">
    <source>
        <dbReference type="ARBA" id="ARBA00004141"/>
    </source>
</evidence>
<comment type="caution">
    <text evidence="7">The sequence shown here is derived from an EMBL/GenBank/DDBJ whole genome shotgun (WGS) entry which is preliminary data.</text>
</comment>
<name>A0A9P2G735_CLOBO</name>
<accession>A0A9P2G735</accession>
<gene>
    <name evidence="7" type="ORF">CLG_B1539</name>
</gene>
<evidence type="ECO:0000256" key="3">
    <source>
        <dbReference type="ARBA" id="ARBA00022692"/>
    </source>
</evidence>
<dbReference type="InterPro" id="IPR036458">
    <property type="entry name" value="Na:dicarbo_symporter_sf"/>
</dbReference>
<dbReference type="PRINTS" id="PR00173">
    <property type="entry name" value="EDTRNSPORT"/>
</dbReference>
<dbReference type="GO" id="GO:0032329">
    <property type="term" value="P:serine transport"/>
    <property type="evidence" value="ECO:0007669"/>
    <property type="project" value="TreeGrafter"/>
</dbReference>
<feature type="transmembrane region" description="Helical" evidence="6">
    <location>
        <begin position="305"/>
        <end position="324"/>
    </location>
</feature>
<dbReference type="Pfam" id="PF00375">
    <property type="entry name" value="SDF"/>
    <property type="match status" value="1"/>
</dbReference>
<dbReference type="PANTHER" id="PTHR42865:SF8">
    <property type="entry name" value="SERINE_THREONINE TRANSPORTER SSTT"/>
    <property type="match status" value="1"/>
</dbReference>
<keyword evidence="2" id="KW-0813">Transport</keyword>
<dbReference type="PANTHER" id="PTHR42865">
    <property type="entry name" value="PROTON/GLUTAMATE-ASPARTATE SYMPORTER"/>
    <property type="match status" value="1"/>
</dbReference>